<dbReference type="Proteomes" id="UP001162483">
    <property type="component" value="Unassembled WGS sequence"/>
</dbReference>
<reference evidence="1" key="1">
    <citation type="submission" date="2023-05" db="EMBL/GenBank/DDBJ databases">
        <authorList>
            <person name="Stuckert A."/>
        </authorList>
    </citation>
    <scope>NUCLEOTIDE SEQUENCE</scope>
</reference>
<comment type="caution">
    <text evidence="1">The sequence shown here is derived from an EMBL/GenBank/DDBJ whole genome shotgun (WGS) entry which is preliminary data.</text>
</comment>
<organism evidence="1 2">
    <name type="scientific">Staurois parvus</name>
    <dbReference type="NCBI Taxonomy" id="386267"/>
    <lineage>
        <taxon>Eukaryota</taxon>
        <taxon>Metazoa</taxon>
        <taxon>Chordata</taxon>
        <taxon>Craniata</taxon>
        <taxon>Vertebrata</taxon>
        <taxon>Euteleostomi</taxon>
        <taxon>Amphibia</taxon>
        <taxon>Batrachia</taxon>
        <taxon>Anura</taxon>
        <taxon>Neobatrachia</taxon>
        <taxon>Ranoidea</taxon>
        <taxon>Ranidae</taxon>
        <taxon>Staurois</taxon>
    </lineage>
</organism>
<name>A0ABN9BPR6_9NEOB</name>
<evidence type="ECO:0000313" key="1">
    <source>
        <dbReference type="EMBL" id="CAI9549704.1"/>
    </source>
</evidence>
<accession>A0ABN9BPR6</accession>
<sequence>MSLFDIFKFPAGSVPHTSRRRRERNLEDGCRHRLEDITGDTAGGTSRDKVSKEEIPEQRCSVFPTVARGGYRLWC</sequence>
<protein>
    <submittedName>
        <fullName evidence="1">Uncharacterized protein</fullName>
    </submittedName>
</protein>
<proteinExistence type="predicted"/>
<dbReference type="EMBL" id="CATNWA010005273">
    <property type="protein sequence ID" value="CAI9549704.1"/>
    <property type="molecule type" value="Genomic_DNA"/>
</dbReference>
<gene>
    <name evidence="1" type="ORF">SPARVUS_LOCUS3396340</name>
</gene>
<keyword evidence="2" id="KW-1185">Reference proteome</keyword>
<evidence type="ECO:0000313" key="2">
    <source>
        <dbReference type="Proteomes" id="UP001162483"/>
    </source>
</evidence>